<keyword evidence="2 5" id="KW-0732">Signal</keyword>
<organism evidence="8 9">
    <name type="scientific">Trinickia terrae</name>
    <dbReference type="NCBI Taxonomy" id="2571161"/>
    <lineage>
        <taxon>Bacteria</taxon>
        <taxon>Pseudomonadati</taxon>
        <taxon>Pseudomonadota</taxon>
        <taxon>Betaproteobacteria</taxon>
        <taxon>Burkholderiales</taxon>
        <taxon>Burkholderiaceae</taxon>
        <taxon>Trinickia</taxon>
    </lineage>
</organism>
<evidence type="ECO:0000313" key="8">
    <source>
        <dbReference type="EMBL" id="TKC86964.1"/>
    </source>
</evidence>
<evidence type="ECO:0000313" key="9">
    <source>
        <dbReference type="Proteomes" id="UP000305539"/>
    </source>
</evidence>
<dbReference type="EMBL" id="SWJE01000010">
    <property type="protein sequence ID" value="TKC86964.1"/>
    <property type="molecule type" value="Genomic_DNA"/>
</dbReference>
<feature type="domain" description="Type II/III secretion system secretin-like" evidence="6">
    <location>
        <begin position="402"/>
        <end position="538"/>
    </location>
</feature>
<evidence type="ECO:0000256" key="5">
    <source>
        <dbReference type="SAM" id="SignalP"/>
    </source>
</evidence>
<dbReference type="InterPro" id="IPR011514">
    <property type="entry name" value="Secretin_N_2"/>
</dbReference>
<dbReference type="Proteomes" id="UP000305539">
    <property type="component" value="Unassembled WGS sequence"/>
</dbReference>
<dbReference type="PANTHER" id="PTHR30332">
    <property type="entry name" value="PROBABLE GENERAL SECRETION PATHWAY PROTEIN D"/>
    <property type="match status" value="1"/>
</dbReference>
<dbReference type="Pfam" id="PF00263">
    <property type="entry name" value="Secretin"/>
    <property type="match status" value="1"/>
</dbReference>
<evidence type="ECO:0000256" key="4">
    <source>
        <dbReference type="SAM" id="MobiDB-lite"/>
    </source>
</evidence>
<evidence type="ECO:0000256" key="1">
    <source>
        <dbReference type="ARBA" id="ARBA00004370"/>
    </source>
</evidence>
<feature type="region of interest" description="Disordered" evidence="4">
    <location>
        <begin position="233"/>
        <end position="268"/>
    </location>
</feature>
<dbReference type="OrthoDB" id="6638496at2"/>
<keyword evidence="3" id="KW-0472">Membrane</keyword>
<name>A0A4U1I1C9_9BURK</name>
<evidence type="ECO:0000256" key="2">
    <source>
        <dbReference type="ARBA" id="ARBA00022729"/>
    </source>
</evidence>
<feature type="chain" id="PRO_5020675084" evidence="5">
    <location>
        <begin position="20"/>
        <end position="572"/>
    </location>
</feature>
<evidence type="ECO:0000256" key="3">
    <source>
        <dbReference type="ARBA" id="ARBA00023136"/>
    </source>
</evidence>
<feature type="signal peptide" evidence="5">
    <location>
        <begin position="1"/>
        <end position="19"/>
    </location>
</feature>
<dbReference type="GO" id="GO:0009306">
    <property type="term" value="P:protein secretion"/>
    <property type="evidence" value="ECO:0007669"/>
    <property type="project" value="InterPro"/>
</dbReference>
<comment type="caution">
    <text evidence="8">The sequence shown here is derived from an EMBL/GenBank/DDBJ whole genome shotgun (WGS) entry which is preliminary data.</text>
</comment>
<reference evidence="8 9" key="1">
    <citation type="submission" date="2019-04" db="EMBL/GenBank/DDBJ databases">
        <title>Trinickia sp. 7GSK02, isolated from subtropical forest soil.</title>
        <authorList>
            <person name="Gao Z.-H."/>
            <person name="Qiu L.-H."/>
        </authorList>
    </citation>
    <scope>NUCLEOTIDE SEQUENCE [LARGE SCALE GENOMIC DNA]</scope>
    <source>
        <strain evidence="8 9">7GSK02</strain>
    </source>
</reference>
<evidence type="ECO:0000259" key="6">
    <source>
        <dbReference type="Pfam" id="PF00263"/>
    </source>
</evidence>
<dbReference type="GO" id="GO:0009297">
    <property type="term" value="P:pilus assembly"/>
    <property type="evidence" value="ECO:0007669"/>
    <property type="project" value="InterPro"/>
</dbReference>
<feature type="domain" description="Secretin N-terminal" evidence="7">
    <location>
        <begin position="209"/>
        <end position="304"/>
    </location>
</feature>
<dbReference type="GO" id="GO:0019867">
    <property type="term" value="C:outer membrane"/>
    <property type="evidence" value="ECO:0007669"/>
    <property type="project" value="InterPro"/>
</dbReference>
<dbReference type="RefSeq" id="WP_136896857.1">
    <property type="nucleotide sequence ID" value="NZ_SWJE01000010.1"/>
</dbReference>
<proteinExistence type="predicted"/>
<dbReference type="NCBIfam" id="TIGR02520">
    <property type="entry name" value="pilus_B_mal_scr"/>
    <property type="match status" value="1"/>
</dbReference>
<keyword evidence="9" id="KW-1185">Reference proteome</keyword>
<gene>
    <name evidence="8" type="ORF">FAZ69_20305</name>
</gene>
<dbReference type="InterPro" id="IPR050810">
    <property type="entry name" value="Bact_Secretion_Sys_Channel"/>
</dbReference>
<dbReference type="InterPro" id="IPR004846">
    <property type="entry name" value="T2SS/T3SS_dom"/>
</dbReference>
<dbReference type="InterPro" id="IPR013359">
    <property type="entry name" value="Pilus_4B_PilN"/>
</dbReference>
<dbReference type="AlphaFoldDB" id="A0A4U1I1C9"/>
<comment type="subcellular location">
    <subcellularLocation>
        <location evidence="1">Membrane</location>
    </subcellularLocation>
</comment>
<dbReference type="PROSITE" id="PS51257">
    <property type="entry name" value="PROKAR_LIPOPROTEIN"/>
    <property type="match status" value="1"/>
</dbReference>
<dbReference type="PANTHER" id="PTHR30332:SF24">
    <property type="entry name" value="SECRETIN GSPD-RELATED"/>
    <property type="match status" value="1"/>
</dbReference>
<accession>A0A4U1I1C9</accession>
<feature type="compositionally biased region" description="Gly residues" evidence="4">
    <location>
        <begin position="236"/>
        <end position="257"/>
    </location>
</feature>
<protein>
    <submittedName>
        <fullName evidence="8">PilN family type IVB pilus formation outer membrane protein</fullName>
    </submittedName>
</protein>
<sequence length="572" mass="58555">MSRLGRHIVALTACLSLLAGCTGLLDKIERGTQEDAARADKALGKTAAGNNREVDTDGVIVKDELWLSGKTLKLASKSVQPKLFDEPASFDGTVDSLRVFADRISRLVRVPAKVAPGTEEAASRAGQSGAAPAAGSAGLMPPLPAGLLQGPSPQLAAAGQAMLAAASPAPVHIVYPSGTLRGLLDTAAARFGVYWKYEDGSIVFYYTATRVFQVVAIPGDSKLDTNVVSGASNTGGISGGSGGGATGGGGGGAGGSGSNSSPAVSSDNTANITMNAQLSVYSGLQSAIKSMLSPAGSVVTSPATGSISVTDTPDVLEHVGEFMEQQNSVLSRQVLINVTVLSVTLSADDSYGINWNAVYQALGTQFGITTAFSSLIQNNNSLSATVISPSSRANTTNAVIKALSVQGTVRRKTSASITTLNDQPVPVQVAEQQGYVAQVSTTATLNVGTQTSLTAGTVTTGFNLTVLPHILNDGTVMMQFYSNISSLANLQNFTSGGQTIQLPTVDTRNFLQRIAVKSGQTLVISGYEGVNDQGNRQGIGTPGNYALGGGFNADHSREVIVILLSPITTNGA</sequence>
<dbReference type="Pfam" id="PF07655">
    <property type="entry name" value="Secretin_N_2"/>
    <property type="match status" value="1"/>
</dbReference>
<evidence type="ECO:0000259" key="7">
    <source>
        <dbReference type="Pfam" id="PF07655"/>
    </source>
</evidence>